<accession>A0A8J6P378</accession>
<dbReference type="Gene3D" id="1.10.10.1600">
    <property type="entry name" value="Bacterial DNA polymerase III alpha subunit, thumb domain"/>
    <property type="match status" value="1"/>
</dbReference>
<dbReference type="AlphaFoldDB" id="A0A8J6P378"/>
<dbReference type="CDD" id="cd12113">
    <property type="entry name" value="PHP_PolIIIA_DnaE3"/>
    <property type="match status" value="1"/>
</dbReference>
<dbReference type="NCBIfam" id="NF004226">
    <property type="entry name" value="PRK05673.1"/>
    <property type="match status" value="1"/>
</dbReference>
<dbReference type="GO" id="GO:0005737">
    <property type="term" value="C:cytoplasm"/>
    <property type="evidence" value="ECO:0007669"/>
    <property type="project" value="UniProtKB-SubCell"/>
</dbReference>
<organism evidence="12 13">
    <name type="scientific">Massiliimalia timonensis</name>
    <dbReference type="NCBI Taxonomy" id="1987501"/>
    <lineage>
        <taxon>Bacteria</taxon>
        <taxon>Bacillati</taxon>
        <taxon>Bacillota</taxon>
        <taxon>Clostridia</taxon>
        <taxon>Eubacteriales</taxon>
        <taxon>Oscillospiraceae</taxon>
        <taxon>Massiliimalia</taxon>
    </lineage>
</organism>
<dbReference type="Proteomes" id="UP000632659">
    <property type="component" value="Unassembled WGS sequence"/>
</dbReference>
<evidence type="ECO:0000313" key="13">
    <source>
        <dbReference type="Proteomes" id="UP000632659"/>
    </source>
</evidence>
<sequence length="1155" mass="130482">MSDFVHLHVHSEFSLLDGACRIKELPRQAAKLGQKAIAITDHGNMYGVVDFYKACKEEGVKPIIGCEVYVAPRTRFDKVHKIDSSPYHLVLLCKNRIGYQNLIKMVSEANLNGFYNKPRIDHDLLEQYHEGLVCLSACLAGELPRQLLQEGYEKAKETAQFYRSLFGDDYYIELQDHGIQAQKQVLTMLERLARELGIGLVATNDTHYLEKQDAKTQAVLMCIQTNTVYGQTQAMEFETDEFYLKSYDEMDAVLGMYPQALENTVEIADKCNFDFEFGMTKLPYFKAPDGLDNREFFISLCQKGLRERFGENPGKELQDRLSYEIDVISQMGYIDYFLIVYDFIHYAKEHNIPVGPGRGSGAGSLAAYCIGITGIDPIKHDLLFERFLNPERVSMPDFDIDFCIEKRQQVIDYVIAKYGSDHVAQIITFGTMAAKQAVRDAGRAMGMSYQAVDVVAKMIPAVLNMTIQKALKQSKELKNVYDTDDSARELIDTAMKLEGMPRHASTHAAGVVITREPADTYVPLQKNDDVVVTQFPMFTLEELGLLKMDFLGLRNLTVMKACETEIRKRHPAFTLEQIPMDDHGVFEMLSAGDTDGVFQLESGGIRQVLTQLRPQNLEDIIAVISLYRPGPMESIPKYIDNKHHPDHVTYRHPLLKPILEVTYGCIVYQEQVMQVCRSLAGYSYGRADLVRRAMAKKKADVMAKERQNFIYGKKREDGTVECIGAVNNGVNEKIATEIFEEMSSFASYAFNKSHAAAYAYISYQTAYLKYHYKQEYMAALLSSVLSYTEKINEYINYCKRSNIRVTAPDVNVSEAGFTVIGEDINFGLLAIKNLGRGIIRNIVAEREQHGPYQSLPDFCERLYGKELNKRAIESLIKSGAFDSFPHNRKEMMRAYESVVDQIDQNKRRNIEGQISLFALVEDAPPAYDIPKTEEYSVSELLAMEKETVGLYLSGHPLDQAGRVSIKAPVTEVTELTGVEEGQELSLDGKRVNLFGIIQSKKVLSTRSGGTMAFVQFEDKTGGIEVVVFPNVYGQYAPMIAEGQIMMVSGKVSVKEEEAPKVLCEKIFSLGDLAAQSREGAPKQPKLFLKFTGKQDPMIPQVKQLLSDFPGNAEVIFYFEDQKSYFHVKDRHANINEELLKELKKCLPEKSVVYKT</sequence>
<keyword evidence="13" id="KW-1185">Reference proteome</keyword>
<dbReference type="InterPro" id="IPR012340">
    <property type="entry name" value="NA-bd_OB-fold"/>
</dbReference>
<dbReference type="InterPro" id="IPR004805">
    <property type="entry name" value="DnaE2/DnaE/PolC"/>
</dbReference>
<dbReference type="EMBL" id="JACRTL010000001">
    <property type="protein sequence ID" value="MBC8610278.1"/>
    <property type="molecule type" value="Genomic_DNA"/>
</dbReference>
<protein>
    <recommendedName>
        <fullName evidence="4">DNA polymerase III subunit alpha</fullName>
        <ecNumber evidence="3">2.7.7.7</ecNumber>
    </recommendedName>
</protein>
<comment type="catalytic activity">
    <reaction evidence="10">
        <text>DNA(n) + a 2'-deoxyribonucleoside 5'-triphosphate = DNA(n+1) + diphosphate</text>
        <dbReference type="Rhea" id="RHEA:22508"/>
        <dbReference type="Rhea" id="RHEA-COMP:17339"/>
        <dbReference type="Rhea" id="RHEA-COMP:17340"/>
        <dbReference type="ChEBI" id="CHEBI:33019"/>
        <dbReference type="ChEBI" id="CHEBI:61560"/>
        <dbReference type="ChEBI" id="CHEBI:173112"/>
        <dbReference type="EC" id="2.7.7.7"/>
    </reaction>
</comment>
<evidence type="ECO:0000256" key="5">
    <source>
        <dbReference type="ARBA" id="ARBA00022679"/>
    </source>
</evidence>
<dbReference type="EC" id="2.7.7.7" evidence="3"/>
<evidence type="ECO:0000313" key="12">
    <source>
        <dbReference type="EMBL" id="MBC8610278.1"/>
    </source>
</evidence>
<dbReference type="PANTHER" id="PTHR32294:SF0">
    <property type="entry name" value="DNA POLYMERASE III SUBUNIT ALPHA"/>
    <property type="match status" value="1"/>
</dbReference>
<dbReference type="GO" id="GO:0003887">
    <property type="term" value="F:DNA-directed DNA polymerase activity"/>
    <property type="evidence" value="ECO:0007669"/>
    <property type="project" value="UniProtKB-KW"/>
</dbReference>
<keyword evidence="8" id="KW-0239">DNA-directed DNA polymerase</keyword>
<dbReference type="InterPro" id="IPR003141">
    <property type="entry name" value="Pol/His_phosphatase_N"/>
</dbReference>
<dbReference type="GO" id="GO:0006260">
    <property type="term" value="P:DNA replication"/>
    <property type="evidence" value="ECO:0007669"/>
    <property type="project" value="UniProtKB-KW"/>
</dbReference>
<reference evidence="12" key="1">
    <citation type="submission" date="2020-08" db="EMBL/GenBank/DDBJ databases">
        <title>Genome public.</title>
        <authorList>
            <person name="Liu C."/>
            <person name="Sun Q."/>
        </authorList>
    </citation>
    <scope>NUCLEOTIDE SEQUENCE</scope>
    <source>
        <strain evidence="12">NSJ-15</strain>
    </source>
</reference>
<evidence type="ECO:0000256" key="10">
    <source>
        <dbReference type="ARBA" id="ARBA00049244"/>
    </source>
</evidence>
<evidence type="ECO:0000256" key="3">
    <source>
        <dbReference type="ARBA" id="ARBA00012417"/>
    </source>
</evidence>
<evidence type="ECO:0000256" key="9">
    <source>
        <dbReference type="ARBA" id="ARBA00025611"/>
    </source>
</evidence>
<dbReference type="SMART" id="SM00481">
    <property type="entry name" value="POLIIIAc"/>
    <property type="match status" value="1"/>
</dbReference>
<dbReference type="SUPFAM" id="SSF89550">
    <property type="entry name" value="PHP domain-like"/>
    <property type="match status" value="1"/>
</dbReference>
<dbReference type="InterPro" id="IPR041931">
    <property type="entry name" value="DNA_pol3_alpha_thumb_dom"/>
</dbReference>
<dbReference type="InterPro" id="IPR004365">
    <property type="entry name" value="NA-bd_OB_tRNA"/>
</dbReference>
<dbReference type="NCBIfam" id="NF005298">
    <property type="entry name" value="PRK06826.1"/>
    <property type="match status" value="1"/>
</dbReference>
<dbReference type="Pfam" id="PF01336">
    <property type="entry name" value="tRNA_anti-codon"/>
    <property type="match status" value="1"/>
</dbReference>
<evidence type="ECO:0000256" key="6">
    <source>
        <dbReference type="ARBA" id="ARBA00022695"/>
    </source>
</evidence>
<dbReference type="InterPro" id="IPR029460">
    <property type="entry name" value="DNAPol_HHH"/>
</dbReference>
<evidence type="ECO:0000256" key="7">
    <source>
        <dbReference type="ARBA" id="ARBA00022705"/>
    </source>
</evidence>
<comment type="similarity">
    <text evidence="2">Belongs to the DNA polymerase type-C family. DnaE subfamily.</text>
</comment>
<dbReference type="Pfam" id="PF14579">
    <property type="entry name" value="HHH_6"/>
    <property type="match status" value="1"/>
</dbReference>
<keyword evidence="7" id="KW-0235">DNA replication</keyword>
<dbReference type="InterPro" id="IPR011708">
    <property type="entry name" value="DNA_pol3_alpha_NTPase_dom"/>
</dbReference>
<evidence type="ECO:0000256" key="8">
    <source>
        <dbReference type="ARBA" id="ARBA00022932"/>
    </source>
</evidence>
<dbReference type="Gene3D" id="1.10.150.870">
    <property type="match status" value="1"/>
</dbReference>
<comment type="caution">
    <text evidence="12">The sequence shown here is derived from an EMBL/GenBank/DDBJ whole genome shotgun (WGS) entry which is preliminary data.</text>
</comment>
<keyword evidence="6 12" id="KW-0548">Nucleotidyltransferase</keyword>
<evidence type="ECO:0000256" key="4">
    <source>
        <dbReference type="ARBA" id="ARBA00019114"/>
    </source>
</evidence>
<comment type="function">
    <text evidence="9">DNA polymerase III is a complex, multichain enzyme responsible for most of the replicative synthesis in bacteria. This DNA polymerase also exhibits 3' to 5' exonuclease activity. The alpha chain is the DNA polymerase.</text>
</comment>
<dbReference type="NCBIfam" id="TIGR00594">
    <property type="entry name" value="polc"/>
    <property type="match status" value="1"/>
</dbReference>
<dbReference type="InterPro" id="IPR016195">
    <property type="entry name" value="Pol/histidinol_Pase-like"/>
</dbReference>
<evidence type="ECO:0000259" key="11">
    <source>
        <dbReference type="SMART" id="SM00481"/>
    </source>
</evidence>
<dbReference type="CDD" id="cd04485">
    <property type="entry name" value="DnaE_OBF"/>
    <property type="match status" value="1"/>
</dbReference>
<dbReference type="InterPro" id="IPR040982">
    <property type="entry name" value="DNA_pol3_finger"/>
</dbReference>
<gene>
    <name evidence="12" type="ORF">H8702_03950</name>
</gene>
<comment type="subcellular location">
    <subcellularLocation>
        <location evidence="1">Cytoplasm</location>
    </subcellularLocation>
</comment>
<dbReference type="Pfam" id="PF02811">
    <property type="entry name" value="PHP"/>
    <property type="match status" value="1"/>
</dbReference>
<name>A0A8J6P378_9FIRM</name>
<evidence type="ECO:0000256" key="1">
    <source>
        <dbReference type="ARBA" id="ARBA00004496"/>
    </source>
</evidence>
<dbReference type="Gene3D" id="3.20.20.140">
    <property type="entry name" value="Metal-dependent hydrolases"/>
    <property type="match status" value="1"/>
</dbReference>
<feature type="domain" description="Polymerase/histidinol phosphatase N-terminal" evidence="11">
    <location>
        <begin position="5"/>
        <end position="72"/>
    </location>
</feature>
<dbReference type="PANTHER" id="PTHR32294">
    <property type="entry name" value="DNA POLYMERASE III SUBUNIT ALPHA"/>
    <property type="match status" value="1"/>
</dbReference>
<proteinExistence type="inferred from homology"/>
<dbReference type="Pfam" id="PF07733">
    <property type="entry name" value="DNA_pol3_alpha"/>
    <property type="match status" value="1"/>
</dbReference>
<dbReference type="Pfam" id="PF17657">
    <property type="entry name" value="DNA_pol3_finger"/>
    <property type="match status" value="1"/>
</dbReference>
<dbReference type="GO" id="GO:0008408">
    <property type="term" value="F:3'-5' exonuclease activity"/>
    <property type="evidence" value="ECO:0007669"/>
    <property type="project" value="InterPro"/>
</dbReference>
<dbReference type="GO" id="GO:0003676">
    <property type="term" value="F:nucleic acid binding"/>
    <property type="evidence" value="ECO:0007669"/>
    <property type="project" value="InterPro"/>
</dbReference>
<dbReference type="RefSeq" id="WP_154824472.1">
    <property type="nucleotide sequence ID" value="NZ_JACRTL010000001.1"/>
</dbReference>
<keyword evidence="5 12" id="KW-0808">Transferase</keyword>
<dbReference type="Gene3D" id="2.40.50.140">
    <property type="entry name" value="Nucleic acid-binding proteins"/>
    <property type="match status" value="1"/>
</dbReference>
<evidence type="ECO:0000256" key="2">
    <source>
        <dbReference type="ARBA" id="ARBA00009496"/>
    </source>
</evidence>
<dbReference type="InterPro" id="IPR004013">
    <property type="entry name" value="PHP_dom"/>
</dbReference>